<feature type="chain" id="PRO_5008318666" description="DUF732 domain-containing protein" evidence="1">
    <location>
        <begin position="29"/>
        <end position="127"/>
    </location>
</feature>
<dbReference type="Pfam" id="PF05305">
    <property type="entry name" value="DUF732"/>
    <property type="match status" value="1"/>
</dbReference>
<dbReference type="InterPro" id="IPR007969">
    <property type="entry name" value="DUF732"/>
</dbReference>
<gene>
    <name evidence="3" type="ORF">A5707_02190</name>
</gene>
<evidence type="ECO:0000313" key="3">
    <source>
        <dbReference type="EMBL" id="OBI45389.1"/>
    </source>
</evidence>
<comment type="caution">
    <text evidence="3">The sequence shown here is derived from an EMBL/GenBank/DDBJ whole genome shotgun (WGS) entry which is preliminary data.</text>
</comment>
<organism evidence="3 4">
    <name type="scientific">Mycobacterium kyorinense</name>
    <dbReference type="NCBI Taxonomy" id="487514"/>
    <lineage>
        <taxon>Bacteria</taxon>
        <taxon>Bacillati</taxon>
        <taxon>Actinomycetota</taxon>
        <taxon>Actinomycetes</taxon>
        <taxon>Mycobacteriales</taxon>
        <taxon>Mycobacteriaceae</taxon>
        <taxon>Mycobacterium</taxon>
    </lineage>
</organism>
<reference evidence="4" key="1">
    <citation type="submission" date="2016-06" db="EMBL/GenBank/DDBJ databases">
        <authorList>
            <person name="Sutton G."/>
            <person name="Brinkac L."/>
            <person name="Sanka R."/>
            <person name="Adams M."/>
            <person name="Lau E."/>
            <person name="Sam S."/>
            <person name="Sreng N."/>
            <person name="Him V."/>
            <person name="Kerleguer A."/>
            <person name="Cheng S."/>
        </authorList>
    </citation>
    <scope>NUCLEOTIDE SEQUENCE [LARGE SCALE GENOMIC DNA]</scope>
    <source>
        <strain evidence="4">E861</strain>
    </source>
</reference>
<evidence type="ECO:0000313" key="4">
    <source>
        <dbReference type="Proteomes" id="UP000093592"/>
    </source>
</evidence>
<dbReference type="Proteomes" id="UP000093592">
    <property type="component" value="Unassembled WGS sequence"/>
</dbReference>
<dbReference type="EMBL" id="LZKJ01000125">
    <property type="protein sequence ID" value="OBI45389.1"/>
    <property type="molecule type" value="Genomic_DNA"/>
</dbReference>
<feature type="signal peptide" evidence="1">
    <location>
        <begin position="1"/>
        <end position="28"/>
    </location>
</feature>
<protein>
    <recommendedName>
        <fullName evidence="2">DUF732 domain-containing protein</fullName>
    </recommendedName>
</protein>
<feature type="domain" description="DUF732" evidence="2">
    <location>
        <begin position="32"/>
        <end position="102"/>
    </location>
</feature>
<accession>A0A1A2Z4D3</accession>
<dbReference type="AlphaFoldDB" id="A0A1A2Z4D3"/>
<keyword evidence="1" id="KW-0732">Signal</keyword>
<evidence type="ECO:0000256" key="1">
    <source>
        <dbReference type="SAM" id="SignalP"/>
    </source>
</evidence>
<evidence type="ECO:0000259" key="2">
    <source>
        <dbReference type="Pfam" id="PF05305"/>
    </source>
</evidence>
<name>A0A1A2Z4D3_9MYCO</name>
<proteinExistence type="predicted"/>
<sequence length="127" mass="12575">MNSCRNRIALTISTGLIAAAALAAPAQADSIDDSFLSALNGAGVNYGDPGSAAELGQSICPMLAQPGGTFASAASNVVGNNGMSPGMAQLFTSIAISMYCPSMMASLADGNMPNLPQLPGMPGIPAL</sequence>